<organism evidence="5 6">
    <name type="scientific">Mucilaginibacter sabulilitoris</name>
    <dbReference type="NCBI Taxonomy" id="1173583"/>
    <lineage>
        <taxon>Bacteria</taxon>
        <taxon>Pseudomonadati</taxon>
        <taxon>Bacteroidota</taxon>
        <taxon>Sphingobacteriia</taxon>
        <taxon>Sphingobacteriales</taxon>
        <taxon>Sphingobacteriaceae</taxon>
        <taxon>Mucilaginibacter</taxon>
    </lineage>
</organism>
<evidence type="ECO:0000256" key="1">
    <source>
        <dbReference type="SAM" id="SignalP"/>
    </source>
</evidence>
<accession>A0ABZ0TJC1</accession>
<dbReference type="PANTHER" id="PTHR43465:SF2">
    <property type="entry name" value="DUF1680 DOMAIN PROTEIN (AFU_ORTHOLOGUE AFUA_1G08910)"/>
    <property type="match status" value="1"/>
</dbReference>
<dbReference type="InterPro" id="IPR049049">
    <property type="entry name" value="Beta-AFase-like_GH127_C"/>
</dbReference>
<dbReference type="InterPro" id="IPR049046">
    <property type="entry name" value="Beta-AFase-like_GH127_middle"/>
</dbReference>
<dbReference type="EMBL" id="CP139558">
    <property type="protein sequence ID" value="WPU92781.1"/>
    <property type="molecule type" value="Genomic_DNA"/>
</dbReference>
<sequence>MAIIKSYRLLLLCGQLTFFSYQALAQTSNTDTHTIHPVSFQNVWIDDQFWSPKFKVWNSTTVYDVFDKLEGKYEPDRPDIIKEKEKLGRTRNAFQNFDWVAEGKKNTQQHDGPPWYDGLVYETIRGAADLLAEHPDKILEAKIDAYIARIAAAQNADPDGYINTYTTLMRPNQRWGTNGGDDKWQHDVYNSGMLMEAGVHYYKATGKTKLLNVAVKMSNYICTQMGPAPKSNVIPGHGGPEEALLKVYQLFKQQPALKKKMTIPVNENDYLAMVKFWIEDRGNYGEKDGSHARKSDSSYNQDHMPVLKQETIEGHAVRATLLATGVTATALETGDTRYANTANNYWNNMVGKRMFITGGEGAIANGERFGANYFLPESAYLETCASISSGFFSEQMNELKADGKYMDEFERVIYNNLLSGISLTGDHFFYENPLVGNGNKRWAWHDCPCCPPMILKMVGALPQYIYAYDSDHLYVNLFIGSEASFNINGIAVLLKQTTGYPWKGANKIEVTPKNTTKFAINVRIPGWAEGKENPFDLYHSKVNGGVSLKVNGQQVPVQPVKGYASITRSWKKGDVIELDLPMQPRLITTNDSVQTVKGKLALASGPIIYSFESLDNPGLKDYRLKSNASLAISYKPNLLNGINVITGKAADTSGKQVEFTAIPFYTIGNRQAGNPYQVWINEKTK</sequence>
<feature type="signal peptide" evidence="1">
    <location>
        <begin position="1"/>
        <end position="25"/>
    </location>
</feature>
<evidence type="ECO:0000259" key="2">
    <source>
        <dbReference type="Pfam" id="PF07944"/>
    </source>
</evidence>
<dbReference type="Gene3D" id="1.50.10.20">
    <property type="match status" value="1"/>
</dbReference>
<evidence type="ECO:0000259" key="3">
    <source>
        <dbReference type="Pfam" id="PF20736"/>
    </source>
</evidence>
<evidence type="ECO:0000313" key="5">
    <source>
        <dbReference type="EMBL" id="WPU92781.1"/>
    </source>
</evidence>
<name>A0ABZ0TJC1_9SPHI</name>
<reference evidence="5 6" key="1">
    <citation type="submission" date="2023-11" db="EMBL/GenBank/DDBJ databases">
        <title>Analysis of the Genomes of Mucilaginibacter gossypii cycad 4 and M. sabulilitoris SNA2: microbes with the potential for plant growth promotion.</title>
        <authorList>
            <person name="Hirsch A.M."/>
            <person name="Humm E."/>
            <person name="Rubbi M."/>
            <person name="Del Vecchio G."/>
            <person name="Ha S.M."/>
            <person name="Pellegrini M."/>
            <person name="Gunsalus R.P."/>
        </authorList>
    </citation>
    <scope>NUCLEOTIDE SEQUENCE [LARGE SCALE GENOMIC DNA]</scope>
    <source>
        <strain evidence="5 6">SNA2</strain>
    </source>
</reference>
<dbReference type="RefSeq" id="WP_321561941.1">
    <property type="nucleotide sequence ID" value="NZ_CP139558.1"/>
</dbReference>
<feature type="domain" description="Non-reducing end beta-L-arabinofuranosidase-like GH127 C-terminal" evidence="4">
    <location>
        <begin position="584"/>
        <end position="681"/>
    </location>
</feature>
<feature type="domain" description="Non-reducing end beta-L-arabinofuranosidase-like GH127 catalytic" evidence="2">
    <location>
        <begin position="42"/>
        <end position="460"/>
    </location>
</feature>
<dbReference type="InterPro" id="IPR008928">
    <property type="entry name" value="6-hairpin_glycosidase_sf"/>
</dbReference>
<dbReference type="PANTHER" id="PTHR43465">
    <property type="entry name" value="DUF1680 DOMAIN PROTEIN (AFU_ORTHOLOGUE AFUA_1G08910)"/>
    <property type="match status" value="1"/>
</dbReference>
<keyword evidence="6" id="KW-1185">Reference proteome</keyword>
<dbReference type="Pfam" id="PF07944">
    <property type="entry name" value="Beta-AFase-like_GH127_cat"/>
    <property type="match status" value="1"/>
</dbReference>
<dbReference type="Pfam" id="PF20736">
    <property type="entry name" value="Glyco_hydro127M"/>
    <property type="match status" value="1"/>
</dbReference>
<dbReference type="GO" id="GO:0016787">
    <property type="term" value="F:hydrolase activity"/>
    <property type="evidence" value="ECO:0007669"/>
    <property type="project" value="UniProtKB-KW"/>
</dbReference>
<dbReference type="InterPro" id="IPR012878">
    <property type="entry name" value="Beta-AFase-like_GH127_cat"/>
</dbReference>
<keyword evidence="1" id="KW-0732">Signal</keyword>
<feature type="domain" description="Non-reducing end beta-L-arabinofuranosidase-like GH127 middle" evidence="3">
    <location>
        <begin position="472"/>
        <end position="582"/>
    </location>
</feature>
<keyword evidence="5" id="KW-0378">Hydrolase</keyword>
<evidence type="ECO:0000313" key="6">
    <source>
        <dbReference type="Proteomes" id="UP001324380"/>
    </source>
</evidence>
<feature type="chain" id="PRO_5046920819" evidence="1">
    <location>
        <begin position="26"/>
        <end position="685"/>
    </location>
</feature>
<dbReference type="InterPro" id="IPR049174">
    <property type="entry name" value="Beta-AFase-like"/>
</dbReference>
<dbReference type="SUPFAM" id="SSF48208">
    <property type="entry name" value="Six-hairpin glycosidases"/>
    <property type="match status" value="1"/>
</dbReference>
<protein>
    <submittedName>
        <fullName evidence="5">Glycoside hydrolase family 127 protein</fullName>
    </submittedName>
</protein>
<dbReference type="Proteomes" id="UP001324380">
    <property type="component" value="Chromosome"/>
</dbReference>
<dbReference type="Pfam" id="PF20737">
    <property type="entry name" value="Glyco_hydro127C"/>
    <property type="match status" value="1"/>
</dbReference>
<evidence type="ECO:0000259" key="4">
    <source>
        <dbReference type="Pfam" id="PF20737"/>
    </source>
</evidence>
<gene>
    <name evidence="5" type="ORF">SNE25_25995</name>
</gene>
<proteinExistence type="predicted"/>